<feature type="region of interest" description="Disordered" evidence="1">
    <location>
        <begin position="50"/>
        <end position="69"/>
    </location>
</feature>
<protein>
    <submittedName>
        <fullName evidence="2">Uncharacterized protein</fullName>
    </submittedName>
</protein>
<dbReference type="Proteomes" id="UP000184330">
    <property type="component" value="Unassembled WGS sequence"/>
</dbReference>
<dbReference type="AlphaFoldDB" id="A0A1L7WMI1"/>
<feature type="compositionally biased region" description="Polar residues" evidence="1">
    <location>
        <begin position="52"/>
        <end position="64"/>
    </location>
</feature>
<evidence type="ECO:0000313" key="3">
    <source>
        <dbReference type="Proteomes" id="UP000184330"/>
    </source>
</evidence>
<accession>A0A1L7WMI1</accession>
<name>A0A1L7WMI1_9HELO</name>
<proteinExistence type="predicted"/>
<reference evidence="2 3" key="1">
    <citation type="submission" date="2016-03" db="EMBL/GenBank/DDBJ databases">
        <authorList>
            <person name="Ploux O."/>
        </authorList>
    </citation>
    <scope>NUCLEOTIDE SEQUENCE [LARGE SCALE GENOMIC DNA]</scope>
    <source>
        <strain evidence="2 3">UAMH 11012</strain>
    </source>
</reference>
<sequence length="183" mass="20058">MLLEILLVNQCMPSPIPLASNRFNANTAEIPQTIIKLATRKNIPDQLDQIPPHQTSAGTNNSPSKCMPSPIPLASNRFNANTAEIPQTIIKLATRKNIPDQLDQIPPHQTSAGTNNSPSTILEIYGCGNTYRPRGLDLARGAVEDGDWLVVEGCLEVCLEIMLQLATRMEYAGGWRKKEVLDS</sequence>
<keyword evidence="3" id="KW-1185">Reference proteome</keyword>
<evidence type="ECO:0000313" key="2">
    <source>
        <dbReference type="EMBL" id="CZR53968.1"/>
    </source>
</evidence>
<gene>
    <name evidence="2" type="ORF">PAC_03851</name>
</gene>
<dbReference type="EMBL" id="FJOG01000004">
    <property type="protein sequence ID" value="CZR53968.1"/>
    <property type="molecule type" value="Genomic_DNA"/>
</dbReference>
<evidence type="ECO:0000256" key="1">
    <source>
        <dbReference type="SAM" id="MobiDB-lite"/>
    </source>
</evidence>
<organism evidence="2 3">
    <name type="scientific">Phialocephala subalpina</name>
    <dbReference type="NCBI Taxonomy" id="576137"/>
    <lineage>
        <taxon>Eukaryota</taxon>
        <taxon>Fungi</taxon>
        <taxon>Dikarya</taxon>
        <taxon>Ascomycota</taxon>
        <taxon>Pezizomycotina</taxon>
        <taxon>Leotiomycetes</taxon>
        <taxon>Helotiales</taxon>
        <taxon>Mollisiaceae</taxon>
        <taxon>Phialocephala</taxon>
        <taxon>Phialocephala fortinii species complex</taxon>
    </lineage>
</organism>